<keyword evidence="8 14" id="KW-0862">Zinc</keyword>
<dbReference type="SUPFAM" id="SSF55681">
    <property type="entry name" value="Class II aaRS and biotin synthetases"/>
    <property type="match status" value="1"/>
</dbReference>
<keyword evidence="6 14" id="KW-0479">Metal-binding</keyword>
<dbReference type="GO" id="GO:0004829">
    <property type="term" value="F:threonine-tRNA ligase activity"/>
    <property type="evidence" value="ECO:0007669"/>
    <property type="project" value="UniProtKB-UniRule"/>
</dbReference>
<dbReference type="Gene3D" id="3.40.50.800">
    <property type="entry name" value="Anticodon-binding domain"/>
    <property type="match status" value="1"/>
</dbReference>
<dbReference type="Pfam" id="PF03129">
    <property type="entry name" value="HGTP_anticodon"/>
    <property type="match status" value="1"/>
</dbReference>
<evidence type="ECO:0000256" key="5">
    <source>
        <dbReference type="ARBA" id="ARBA00022598"/>
    </source>
</evidence>
<dbReference type="InterPro" id="IPR018163">
    <property type="entry name" value="Thr/Ala-tRNA-synth_IIc_edit"/>
</dbReference>
<feature type="compositionally biased region" description="Basic and acidic residues" evidence="15">
    <location>
        <begin position="574"/>
        <end position="592"/>
    </location>
</feature>
<comment type="subunit">
    <text evidence="14">Homodimer.</text>
</comment>
<dbReference type="NCBIfam" id="TIGR00418">
    <property type="entry name" value="thrS"/>
    <property type="match status" value="1"/>
</dbReference>
<dbReference type="Gene3D" id="3.30.54.20">
    <property type="match status" value="1"/>
</dbReference>
<dbReference type="GO" id="GO:0005737">
    <property type="term" value="C:cytoplasm"/>
    <property type="evidence" value="ECO:0007669"/>
    <property type="project" value="UniProtKB-SubCell"/>
</dbReference>
<organism evidence="17 18">
    <name type="scientific">Eiseniibacteriota bacterium</name>
    <dbReference type="NCBI Taxonomy" id="2212470"/>
    <lineage>
        <taxon>Bacteria</taxon>
        <taxon>Candidatus Eiseniibacteriota</taxon>
    </lineage>
</organism>
<dbReference type="PROSITE" id="PS50862">
    <property type="entry name" value="AA_TRNA_LIGASE_II"/>
    <property type="match status" value="1"/>
</dbReference>
<keyword evidence="4 14" id="KW-0820">tRNA-binding</keyword>
<evidence type="ECO:0000256" key="9">
    <source>
        <dbReference type="ARBA" id="ARBA00022840"/>
    </source>
</evidence>
<dbReference type="GO" id="GO:0006435">
    <property type="term" value="P:threonyl-tRNA aminoacylation"/>
    <property type="evidence" value="ECO:0007669"/>
    <property type="project" value="UniProtKB-UniRule"/>
</dbReference>
<dbReference type="InterPro" id="IPR002314">
    <property type="entry name" value="aa-tRNA-synt_IIb"/>
</dbReference>
<evidence type="ECO:0000256" key="14">
    <source>
        <dbReference type="HAMAP-Rule" id="MF_00184"/>
    </source>
</evidence>
<evidence type="ECO:0000256" key="10">
    <source>
        <dbReference type="ARBA" id="ARBA00022884"/>
    </source>
</evidence>
<evidence type="ECO:0000256" key="7">
    <source>
        <dbReference type="ARBA" id="ARBA00022741"/>
    </source>
</evidence>
<evidence type="ECO:0000256" key="8">
    <source>
        <dbReference type="ARBA" id="ARBA00022833"/>
    </source>
</evidence>
<dbReference type="HAMAP" id="MF_00184">
    <property type="entry name" value="Thr_tRNA_synth"/>
    <property type="match status" value="1"/>
</dbReference>
<keyword evidence="5 14" id="KW-0436">Ligase</keyword>
<comment type="caution">
    <text evidence="17">The sequence shown here is derived from an EMBL/GenBank/DDBJ whole genome shotgun (WGS) entry which is preliminary data.</text>
</comment>
<evidence type="ECO:0000256" key="3">
    <source>
        <dbReference type="ARBA" id="ARBA00022490"/>
    </source>
</evidence>
<dbReference type="InterPro" id="IPR004154">
    <property type="entry name" value="Anticodon-bd"/>
</dbReference>
<dbReference type="GO" id="GO:0000049">
    <property type="term" value="F:tRNA binding"/>
    <property type="evidence" value="ECO:0007669"/>
    <property type="project" value="UniProtKB-KW"/>
</dbReference>
<dbReference type="AlphaFoldDB" id="A0A538U067"/>
<evidence type="ECO:0000256" key="12">
    <source>
        <dbReference type="ARBA" id="ARBA00023146"/>
    </source>
</evidence>
<dbReference type="PANTHER" id="PTHR11451:SF44">
    <property type="entry name" value="THREONINE--TRNA LIGASE, CHLOROPLASTIC_MITOCHONDRIAL 2"/>
    <property type="match status" value="1"/>
</dbReference>
<evidence type="ECO:0000313" key="17">
    <source>
        <dbReference type="EMBL" id="TMQ69169.1"/>
    </source>
</evidence>
<dbReference type="Proteomes" id="UP000319836">
    <property type="component" value="Unassembled WGS sequence"/>
</dbReference>
<dbReference type="InterPro" id="IPR002320">
    <property type="entry name" value="Thr-tRNA-ligase_IIa"/>
</dbReference>
<name>A0A538U067_UNCEI</name>
<keyword evidence="10 14" id="KW-0694">RNA-binding</keyword>
<comment type="similarity">
    <text evidence="2 14">Belongs to the class-II aminoacyl-tRNA synthetase family.</text>
</comment>
<sequence length="592" mass="67543">MSTASTSEDRPDVAHYPGGEALYRLRHSAAHVLATAVTQLFPEVKVAGGPPIENGFYYDFAREQPFTPEDLEKIEARMREIVAADQPFEYEETSREEAQGRFAKAGEKYKLHFLSMIPAGAKVTYYTNDGFVDLCRGPHVKSTGEVKAFKLTHVAGAYWLGSERNEMLQRIYGTAFPSAAELEAYLRQIEEALKRDHRRLGKELDLFSIHEEIGAGLVLWHPKLGMVRHLIEEFWKEEHLKRGYQIVYTPHIASEKLYEISGHLVNYADLMYAPMDIDGQPYRVKPMNCPGHIMIYNTHRHSYRELPIRYAELGTVYRYERSGVLHGMERVRGFTQDDSHVFCTREQLADEVSGILDLMDVLLQAFGYEYHCYLATRPQDKYMGTEEEWAFATDALRQALERRGLPYEVDEGGGAFYAPKIDVKLEDAIGREWQCPTIQVDLNLPKRFHVTYTGADAQEHEVVMLHRALLGSLERFVGIYIEHTGGEFPVWVAPVQAIVIPANPKAYDYAVDTARLLKEGGVRATVDLRDEKMGAKIRDAELEKIPYMLVVGPREAEAGTVSPRRKGQGQLETMSREAFLERVRTESRERTR</sequence>
<dbReference type="GO" id="GO:0005524">
    <property type="term" value="F:ATP binding"/>
    <property type="evidence" value="ECO:0007669"/>
    <property type="project" value="UniProtKB-UniRule"/>
</dbReference>
<dbReference type="FunFam" id="3.30.930.10:FF:000019">
    <property type="entry name" value="Threonine--tRNA ligase"/>
    <property type="match status" value="1"/>
</dbReference>
<evidence type="ECO:0000256" key="4">
    <source>
        <dbReference type="ARBA" id="ARBA00022555"/>
    </source>
</evidence>
<comment type="subcellular location">
    <subcellularLocation>
        <location evidence="1 14">Cytoplasm</location>
    </subcellularLocation>
</comment>
<dbReference type="SUPFAM" id="SSF55186">
    <property type="entry name" value="ThrRS/AlaRS common domain"/>
    <property type="match status" value="1"/>
</dbReference>
<dbReference type="InterPro" id="IPR036621">
    <property type="entry name" value="Anticodon-bd_dom_sf"/>
</dbReference>
<dbReference type="PANTHER" id="PTHR11451">
    <property type="entry name" value="THREONINE-TRNA LIGASE"/>
    <property type="match status" value="1"/>
</dbReference>
<feature type="binding site" evidence="14">
    <location>
        <position position="466"/>
    </location>
    <ligand>
        <name>Zn(2+)</name>
        <dbReference type="ChEBI" id="CHEBI:29105"/>
        <note>catalytic</note>
    </ligand>
</feature>
<dbReference type="EMBL" id="VBPA01000332">
    <property type="protein sequence ID" value="TMQ69169.1"/>
    <property type="molecule type" value="Genomic_DNA"/>
</dbReference>
<gene>
    <name evidence="14" type="primary">thrS</name>
    <name evidence="17" type="ORF">E6K80_12565</name>
</gene>
<dbReference type="InterPro" id="IPR047246">
    <property type="entry name" value="ThrRS_anticodon"/>
</dbReference>
<evidence type="ECO:0000259" key="16">
    <source>
        <dbReference type="PROSITE" id="PS50862"/>
    </source>
</evidence>
<feature type="binding site" evidence="14">
    <location>
        <position position="289"/>
    </location>
    <ligand>
        <name>Zn(2+)</name>
        <dbReference type="ChEBI" id="CHEBI:29105"/>
        <note>catalytic</note>
    </ligand>
</feature>
<keyword evidence="9 14" id="KW-0067">ATP-binding</keyword>
<evidence type="ECO:0000256" key="13">
    <source>
        <dbReference type="ARBA" id="ARBA00049515"/>
    </source>
</evidence>
<protein>
    <recommendedName>
        <fullName evidence="14">Threonine--tRNA ligase</fullName>
        <ecNumber evidence="14">6.1.1.3</ecNumber>
    </recommendedName>
    <alternativeName>
        <fullName evidence="14">Threonyl-tRNA synthetase</fullName>
        <shortName evidence="14">ThrRS</shortName>
    </alternativeName>
</protein>
<dbReference type="Pfam" id="PF00587">
    <property type="entry name" value="tRNA-synt_2b"/>
    <property type="match status" value="1"/>
</dbReference>
<evidence type="ECO:0000313" key="18">
    <source>
        <dbReference type="Proteomes" id="UP000319836"/>
    </source>
</evidence>
<evidence type="ECO:0000256" key="1">
    <source>
        <dbReference type="ARBA" id="ARBA00004496"/>
    </source>
</evidence>
<dbReference type="Gene3D" id="3.30.930.10">
    <property type="entry name" value="Bira Bifunctional Protein, Domain 2"/>
    <property type="match status" value="1"/>
</dbReference>
<dbReference type="SUPFAM" id="SSF52954">
    <property type="entry name" value="Class II aaRS ABD-related"/>
    <property type="match status" value="1"/>
</dbReference>
<feature type="domain" description="Aminoacyl-transfer RNA synthetases class-II family profile" evidence="16">
    <location>
        <begin position="231"/>
        <end position="489"/>
    </location>
</feature>
<evidence type="ECO:0000256" key="11">
    <source>
        <dbReference type="ARBA" id="ARBA00022917"/>
    </source>
</evidence>
<comment type="caution">
    <text evidence="14">Lacks conserved residue(s) required for the propagation of feature annotation.</text>
</comment>
<dbReference type="InterPro" id="IPR045864">
    <property type="entry name" value="aa-tRNA-synth_II/BPL/LPL"/>
</dbReference>
<proteinExistence type="inferred from homology"/>
<evidence type="ECO:0000256" key="15">
    <source>
        <dbReference type="SAM" id="MobiDB-lite"/>
    </source>
</evidence>
<reference evidence="17 18" key="1">
    <citation type="journal article" date="2019" name="Nat. Microbiol.">
        <title>Mediterranean grassland soil C-N compound turnover is dependent on rainfall and depth, and is mediated by genomically divergent microorganisms.</title>
        <authorList>
            <person name="Diamond S."/>
            <person name="Andeer P.F."/>
            <person name="Li Z."/>
            <person name="Crits-Christoph A."/>
            <person name="Burstein D."/>
            <person name="Anantharaman K."/>
            <person name="Lane K.R."/>
            <person name="Thomas B.C."/>
            <person name="Pan C."/>
            <person name="Northen T.R."/>
            <person name="Banfield J.F."/>
        </authorList>
    </citation>
    <scope>NUCLEOTIDE SEQUENCE [LARGE SCALE GENOMIC DNA]</scope>
    <source>
        <strain evidence="17">WS_10</strain>
    </source>
</reference>
<keyword evidence="3 14" id="KW-0963">Cytoplasm</keyword>
<dbReference type="EC" id="6.1.1.3" evidence="14"/>
<keyword evidence="7 14" id="KW-0547">Nucleotide-binding</keyword>
<feature type="region of interest" description="Disordered" evidence="15">
    <location>
        <begin position="557"/>
        <end position="592"/>
    </location>
</feature>
<dbReference type="InterPro" id="IPR006195">
    <property type="entry name" value="aa-tRNA-synth_II"/>
</dbReference>
<keyword evidence="11 14" id="KW-0648">Protein biosynthesis</keyword>
<feature type="binding site" evidence="14">
    <location>
        <position position="340"/>
    </location>
    <ligand>
        <name>Zn(2+)</name>
        <dbReference type="ChEBI" id="CHEBI:29105"/>
        <note>catalytic</note>
    </ligand>
</feature>
<dbReference type="FunFam" id="3.30.980.10:FF:000005">
    <property type="entry name" value="Threonyl-tRNA synthetase, mitochondrial"/>
    <property type="match status" value="1"/>
</dbReference>
<evidence type="ECO:0000256" key="6">
    <source>
        <dbReference type="ARBA" id="ARBA00022723"/>
    </source>
</evidence>
<dbReference type="InterPro" id="IPR012947">
    <property type="entry name" value="tRNA_SAD"/>
</dbReference>
<dbReference type="CDD" id="cd00771">
    <property type="entry name" value="ThrRS_core"/>
    <property type="match status" value="1"/>
</dbReference>
<dbReference type="InterPro" id="IPR033728">
    <property type="entry name" value="ThrRS_core"/>
</dbReference>
<dbReference type="CDD" id="cd00860">
    <property type="entry name" value="ThrRS_anticodon"/>
    <property type="match status" value="1"/>
</dbReference>
<accession>A0A538U067</accession>
<dbReference type="GO" id="GO:0046872">
    <property type="term" value="F:metal ion binding"/>
    <property type="evidence" value="ECO:0007669"/>
    <property type="project" value="UniProtKB-KW"/>
</dbReference>
<dbReference type="FunFam" id="3.40.50.800:FF:000001">
    <property type="entry name" value="Threonine--tRNA ligase"/>
    <property type="match status" value="1"/>
</dbReference>
<dbReference type="Gene3D" id="3.30.980.10">
    <property type="entry name" value="Threonyl-trna Synthetase, Chain A, domain 2"/>
    <property type="match status" value="1"/>
</dbReference>
<dbReference type="SMART" id="SM00863">
    <property type="entry name" value="tRNA_SAD"/>
    <property type="match status" value="1"/>
</dbReference>
<keyword evidence="12 14" id="KW-0030">Aminoacyl-tRNA synthetase</keyword>
<dbReference type="PRINTS" id="PR01047">
    <property type="entry name" value="TRNASYNTHTHR"/>
</dbReference>
<comment type="cofactor">
    <cofactor evidence="14">
        <name>Zn(2+)</name>
        <dbReference type="ChEBI" id="CHEBI:29105"/>
    </cofactor>
    <text evidence="14">Binds 1 zinc ion per subunit.</text>
</comment>
<dbReference type="Pfam" id="PF07973">
    <property type="entry name" value="tRNA_SAD"/>
    <property type="match status" value="1"/>
</dbReference>
<evidence type="ECO:0000256" key="2">
    <source>
        <dbReference type="ARBA" id="ARBA00008226"/>
    </source>
</evidence>
<comment type="catalytic activity">
    <reaction evidence="13 14">
        <text>tRNA(Thr) + L-threonine + ATP = L-threonyl-tRNA(Thr) + AMP + diphosphate + H(+)</text>
        <dbReference type="Rhea" id="RHEA:24624"/>
        <dbReference type="Rhea" id="RHEA-COMP:9670"/>
        <dbReference type="Rhea" id="RHEA-COMP:9704"/>
        <dbReference type="ChEBI" id="CHEBI:15378"/>
        <dbReference type="ChEBI" id="CHEBI:30616"/>
        <dbReference type="ChEBI" id="CHEBI:33019"/>
        <dbReference type="ChEBI" id="CHEBI:57926"/>
        <dbReference type="ChEBI" id="CHEBI:78442"/>
        <dbReference type="ChEBI" id="CHEBI:78534"/>
        <dbReference type="ChEBI" id="CHEBI:456215"/>
        <dbReference type="EC" id="6.1.1.3"/>
    </reaction>
</comment>